<dbReference type="Ensembl" id="ENSOKIT00005121046.1">
    <property type="protein sequence ID" value="ENSOKIP00005113104.1"/>
    <property type="gene ID" value="ENSOKIG00005049205.1"/>
</dbReference>
<evidence type="ECO:0000313" key="1">
    <source>
        <dbReference type="Ensembl" id="ENSOKIP00005113104.1"/>
    </source>
</evidence>
<name>A0A8C7NA05_ONCKI</name>
<keyword evidence="2" id="KW-1185">Reference proteome</keyword>
<organism evidence="1 2">
    <name type="scientific">Oncorhynchus kisutch</name>
    <name type="common">Coho salmon</name>
    <name type="synonym">Salmo kisutch</name>
    <dbReference type="NCBI Taxonomy" id="8019"/>
    <lineage>
        <taxon>Eukaryota</taxon>
        <taxon>Metazoa</taxon>
        <taxon>Chordata</taxon>
        <taxon>Craniata</taxon>
        <taxon>Vertebrata</taxon>
        <taxon>Euteleostomi</taxon>
        <taxon>Actinopterygii</taxon>
        <taxon>Neopterygii</taxon>
        <taxon>Teleostei</taxon>
        <taxon>Protacanthopterygii</taxon>
        <taxon>Salmoniformes</taxon>
        <taxon>Salmonidae</taxon>
        <taxon>Salmoninae</taxon>
        <taxon>Oncorhynchus</taxon>
    </lineage>
</organism>
<dbReference type="Proteomes" id="UP000694557">
    <property type="component" value="Unassembled WGS sequence"/>
</dbReference>
<evidence type="ECO:0000313" key="2">
    <source>
        <dbReference type="Proteomes" id="UP000694557"/>
    </source>
</evidence>
<protein>
    <submittedName>
        <fullName evidence="1">Uncharacterized protein</fullName>
    </submittedName>
</protein>
<proteinExistence type="predicted"/>
<dbReference type="GeneTree" id="ENSGT00940000178275"/>
<reference evidence="1" key="2">
    <citation type="submission" date="2025-09" db="UniProtKB">
        <authorList>
            <consortium name="Ensembl"/>
        </authorList>
    </citation>
    <scope>IDENTIFICATION</scope>
</reference>
<dbReference type="AlphaFoldDB" id="A0A8C7NA05"/>
<sequence length="184" mass="21092">MYAWCVCVTVCPYECGPASSFQSLWLCVSASPWMLPGAVAAGDSVLRWLCIVFQWRFRSEALMNAFSQEPQLKGLSPLCCRSWSRRWDLCLKAFSHIWHPKGLSLLWTLSCRFKSGPRMNALPQTRQRCGLKPVWIFRCSLRWAWVVKVLGHTSQSGGRTAGSQASYRWRRRKRRSSRGRCGGL</sequence>
<reference evidence="1" key="1">
    <citation type="submission" date="2025-08" db="UniProtKB">
        <authorList>
            <consortium name="Ensembl"/>
        </authorList>
    </citation>
    <scope>IDENTIFICATION</scope>
</reference>
<accession>A0A8C7NA05</accession>